<keyword evidence="6 7" id="KW-0472">Membrane</keyword>
<evidence type="ECO:0008006" key="10">
    <source>
        <dbReference type="Google" id="ProtNLM"/>
    </source>
</evidence>
<evidence type="ECO:0000256" key="7">
    <source>
        <dbReference type="SAM" id="Phobius"/>
    </source>
</evidence>
<dbReference type="EMBL" id="MEUF01000001">
    <property type="protein sequence ID" value="OGC37009.1"/>
    <property type="molecule type" value="Genomic_DNA"/>
</dbReference>
<keyword evidence="2" id="KW-1003">Cell membrane</keyword>
<feature type="transmembrane region" description="Helical" evidence="7">
    <location>
        <begin position="74"/>
        <end position="91"/>
    </location>
</feature>
<evidence type="ECO:0000256" key="3">
    <source>
        <dbReference type="ARBA" id="ARBA00022679"/>
    </source>
</evidence>
<evidence type="ECO:0000256" key="6">
    <source>
        <dbReference type="ARBA" id="ARBA00023136"/>
    </source>
</evidence>
<evidence type="ECO:0000256" key="4">
    <source>
        <dbReference type="ARBA" id="ARBA00022692"/>
    </source>
</evidence>
<evidence type="ECO:0000313" key="8">
    <source>
        <dbReference type="EMBL" id="OGC37009.1"/>
    </source>
</evidence>
<evidence type="ECO:0000313" key="9">
    <source>
        <dbReference type="Proteomes" id="UP000178951"/>
    </source>
</evidence>
<keyword evidence="4 7" id="KW-0812">Transmembrane</keyword>
<comment type="caution">
    <text evidence="8">The sequence shown here is derived from an EMBL/GenBank/DDBJ whole genome shotgun (WGS) entry which is preliminary data.</text>
</comment>
<sequence>MADFYCPEQHLHPTQLYAAGLGLLAFIGLALIYRRKSFDGQIIYWWIIYYTLYRFVIEFFRFSPIHWAGLTPSQWLAALILGATLAGAYYFRRQRV</sequence>
<dbReference type="Pfam" id="PF01790">
    <property type="entry name" value="LGT"/>
    <property type="match status" value="1"/>
</dbReference>
<dbReference type="GO" id="GO:0005886">
    <property type="term" value="C:plasma membrane"/>
    <property type="evidence" value="ECO:0007669"/>
    <property type="project" value="InterPro"/>
</dbReference>
<keyword evidence="5 7" id="KW-1133">Transmembrane helix</keyword>
<accession>A0A1F4TWM4</accession>
<proteinExistence type="inferred from homology"/>
<dbReference type="PANTHER" id="PTHR30589:SF0">
    <property type="entry name" value="PHOSPHATIDYLGLYCEROL--PROLIPOPROTEIN DIACYLGLYCERYL TRANSFERASE"/>
    <property type="match status" value="1"/>
</dbReference>
<feature type="transmembrane region" description="Helical" evidence="7">
    <location>
        <begin position="15"/>
        <end position="33"/>
    </location>
</feature>
<reference evidence="8 9" key="1">
    <citation type="journal article" date="2016" name="Nat. Commun.">
        <title>Thousands of microbial genomes shed light on interconnected biogeochemical processes in an aquifer system.</title>
        <authorList>
            <person name="Anantharaman K."/>
            <person name="Brown C.T."/>
            <person name="Hug L.A."/>
            <person name="Sharon I."/>
            <person name="Castelle C.J."/>
            <person name="Probst A.J."/>
            <person name="Thomas B.C."/>
            <person name="Singh A."/>
            <person name="Wilkins M.J."/>
            <person name="Karaoz U."/>
            <person name="Brodie E.L."/>
            <person name="Williams K.H."/>
            <person name="Hubbard S.S."/>
            <person name="Banfield J.F."/>
        </authorList>
    </citation>
    <scope>NUCLEOTIDE SEQUENCE [LARGE SCALE GENOMIC DNA]</scope>
</reference>
<dbReference type="PANTHER" id="PTHR30589">
    <property type="entry name" value="PROLIPOPROTEIN DIACYLGLYCERYL TRANSFERASE"/>
    <property type="match status" value="1"/>
</dbReference>
<evidence type="ECO:0000256" key="2">
    <source>
        <dbReference type="ARBA" id="ARBA00022475"/>
    </source>
</evidence>
<organism evidence="8 9">
    <name type="scientific">candidate division WOR-1 bacterium RIFOXYB2_FULL_48_7</name>
    <dbReference type="NCBI Taxonomy" id="1802583"/>
    <lineage>
        <taxon>Bacteria</taxon>
        <taxon>Bacillati</taxon>
        <taxon>Saganbacteria</taxon>
    </lineage>
</organism>
<keyword evidence="3" id="KW-0808">Transferase</keyword>
<feature type="transmembrane region" description="Helical" evidence="7">
    <location>
        <begin position="42"/>
        <end position="62"/>
    </location>
</feature>
<dbReference type="GO" id="GO:0042158">
    <property type="term" value="P:lipoprotein biosynthetic process"/>
    <property type="evidence" value="ECO:0007669"/>
    <property type="project" value="InterPro"/>
</dbReference>
<dbReference type="InterPro" id="IPR001640">
    <property type="entry name" value="Lgt"/>
</dbReference>
<name>A0A1F4TWM4_UNCSA</name>
<dbReference type="AlphaFoldDB" id="A0A1F4TWM4"/>
<dbReference type="GO" id="GO:0008961">
    <property type="term" value="F:phosphatidylglycerol-prolipoprotein diacylglyceryl transferase activity"/>
    <property type="evidence" value="ECO:0007669"/>
    <property type="project" value="InterPro"/>
</dbReference>
<dbReference type="Proteomes" id="UP000178951">
    <property type="component" value="Unassembled WGS sequence"/>
</dbReference>
<gene>
    <name evidence="8" type="ORF">A2311_05845</name>
</gene>
<evidence type="ECO:0000256" key="5">
    <source>
        <dbReference type="ARBA" id="ARBA00022989"/>
    </source>
</evidence>
<evidence type="ECO:0000256" key="1">
    <source>
        <dbReference type="ARBA" id="ARBA00007150"/>
    </source>
</evidence>
<comment type="similarity">
    <text evidence="1">Belongs to the Lgt family.</text>
</comment>
<protein>
    <recommendedName>
        <fullName evidence="10">Prolipoprotein diacylglyceryl transferase</fullName>
    </recommendedName>
</protein>
<dbReference type="STRING" id="1802583.A2311_05845"/>